<feature type="transmembrane region" description="Helical" evidence="1">
    <location>
        <begin position="22"/>
        <end position="47"/>
    </location>
</feature>
<evidence type="ECO:0000313" key="3">
    <source>
        <dbReference type="Proteomes" id="UP000050761"/>
    </source>
</evidence>
<protein>
    <submittedName>
        <fullName evidence="4">7TM_GPCR_Srx domain-containing protein</fullName>
    </submittedName>
</protein>
<dbReference type="WBParaSite" id="HPBE_0000402201-mRNA-1">
    <property type="protein sequence ID" value="HPBE_0000402201-mRNA-1"/>
    <property type="gene ID" value="HPBE_0000402201"/>
</dbReference>
<feature type="transmembrane region" description="Helical" evidence="1">
    <location>
        <begin position="102"/>
        <end position="123"/>
    </location>
</feature>
<keyword evidence="1" id="KW-1133">Transmembrane helix</keyword>
<organism evidence="3 4">
    <name type="scientific">Heligmosomoides polygyrus</name>
    <name type="common">Parasitic roundworm</name>
    <dbReference type="NCBI Taxonomy" id="6339"/>
    <lineage>
        <taxon>Eukaryota</taxon>
        <taxon>Metazoa</taxon>
        <taxon>Ecdysozoa</taxon>
        <taxon>Nematoda</taxon>
        <taxon>Chromadorea</taxon>
        <taxon>Rhabditida</taxon>
        <taxon>Rhabditina</taxon>
        <taxon>Rhabditomorpha</taxon>
        <taxon>Strongyloidea</taxon>
        <taxon>Heligmosomidae</taxon>
        <taxon>Heligmosomoides</taxon>
    </lineage>
</organism>
<reference evidence="2 3" key="1">
    <citation type="submission" date="2018-11" db="EMBL/GenBank/DDBJ databases">
        <authorList>
            <consortium name="Pathogen Informatics"/>
        </authorList>
    </citation>
    <scope>NUCLEOTIDE SEQUENCE [LARGE SCALE GENOMIC DNA]</scope>
</reference>
<keyword evidence="1" id="KW-0812">Transmembrane</keyword>
<dbReference type="SUPFAM" id="SSF81321">
    <property type="entry name" value="Family A G protein-coupled receptor-like"/>
    <property type="match status" value="1"/>
</dbReference>
<keyword evidence="3" id="KW-1185">Reference proteome</keyword>
<dbReference type="AlphaFoldDB" id="A0A183FCY0"/>
<gene>
    <name evidence="2" type="ORF">HPBE_LOCUS4023</name>
</gene>
<accession>A0A3P7WC74</accession>
<dbReference type="Proteomes" id="UP000050761">
    <property type="component" value="Unassembled WGS sequence"/>
</dbReference>
<feature type="transmembrane region" description="Helical" evidence="1">
    <location>
        <begin position="59"/>
        <end position="82"/>
    </location>
</feature>
<dbReference type="EMBL" id="UZAH01024217">
    <property type="protein sequence ID" value="VDO58306.1"/>
    <property type="molecule type" value="Genomic_DNA"/>
</dbReference>
<reference evidence="4" key="2">
    <citation type="submission" date="2019-09" db="UniProtKB">
        <authorList>
            <consortium name="WormBaseParasite"/>
        </authorList>
    </citation>
    <scope>IDENTIFICATION</scope>
</reference>
<name>A0A183FCY0_HELPZ</name>
<accession>A0A183FCY0</accession>
<keyword evidence="1" id="KW-0472">Membrane</keyword>
<sequence length="133" mass="14857">MDNALRCLHAIHPDEEAVSERYIFGTVMLVVTVASIVLNVLLVIVLSRSNVIDKSVRPHIASMLVASLIFLFANCCILLPTILGHISIQDPYNTILATSNSIGYLMIMFTTTTMAIDRFLIFFMPKVSVWRLT</sequence>
<evidence type="ECO:0000313" key="2">
    <source>
        <dbReference type="EMBL" id="VDO58306.1"/>
    </source>
</evidence>
<evidence type="ECO:0000313" key="4">
    <source>
        <dbReference type="WBParaSite" id="HPBE_0000402201-mRNA-1"/>
    </source>
</evidence>
<proteinExistence type="predicted"/>
<evidence type="ECO:0000256" key="1">
    <source>
        <dbReference type="SAM" id="Phobius"/>
    </source>
</evidence>
<dbReference type="Gene3D" id="1.20.1070.10">
    <property type="entry name" value="Rhodopsin 7-helix transmembrane proteins"/>
    <property type="match status" value="1"/>
</dbReference>